<dbReference type="HOGENOM" id="CLU_120069_1_0_4"/>
<dbReference type="Proteomes" id="UP000007564">
    <property type="component" value="Chromosome"/>
</dbReference>
<evidence type="ECO:0000313" key="3">
    <source>
        <dbReference type="EMBL" id="CCJ56631.1"/>
    </source>
</evidence>
<dbReference type="InterPro" id="IPR013096">
    <property type="entry name" value="Cupin_2"/>
</dbReference>
<dbReference type="KEGG" id="bbh:BN112_4717"/>
<proteinExistence type="predicted"/>
<dbReference type="InterPro" id="IPR014710">
    <property type="entry name" value="RmlC-like_jellyroll"/>
</dbReference>
<dbReference type="EMBL" id="HE965806">
    <property type="protein sequence ID" value="CCJ56631.1"/>
    <property type="molecule type" value="Genomic_DNA"/>
</dbReference>
<dbReference type="SUPFAM" id="SSF51182">
    <property type="entry name" value="RmlC-like cupins"/>
    <property type="match status" value="1"/>
</dbReference>
<dbReference type="CDD" id="cd02234">
    <property type="entry name" value="cupin_BLR7677-like"/>
    <property type="match status" value="1"/>
</dbReference>
<dbReference type="PANTHER" id="PTHR38599:SF1">
    <property type="entry name" value="CUPIN DOMAIN PROTEIN (AFU_ORTHOLOGUE AFUA_3G13620)"/>
    <property type="match status" value="1"/>
</dbReference>
<reference evidence="3 4" key="1">
    <citation type="journal article" date="2012" name="BMC Genomics">
        <title>Comparative genomics of the classical Bordetella subspecies: the evolution and exchange of virulence-associated diversity amongst closely related pathogens.</title>
        <authorList>
            <person name="Park J."/>
            <person name="Zhang Y."/>
            <person name="Buboltz A.M."/>
            <person name="Zhang X."/>
            <person name="Schuster S.C."/>
            <person name="Ahuja U."/>
            <person name="Liu M."/>
            <person name="Miller J.F."/>
            <person name="Sebaihia M."/>
            <person name="Bentley S.D."/>
            <person name="Parkhill J."/>
            <person name="Harvill E.T."/>
        </authorList>
    </citation>
    <scope>NUCLEOTIDE SEQUENCE [LARGE SCALE GENOMIC DNA]</scope>
    <source>
        <strain evidence="3 4">253</strain>
    </source>
</reference>
<dbReference type="Gene3D" id="2.60.120.10">
    <property type="entry name" value="Jelly Rolls"/>
    <property type="match status" value="1"/>
</dbReference>
<evidence type="ECO:0000259" key="2">
    <source>
        <dbReference type="Pfam" id="PF07883"/>
    </source>
</evidence>
<feature type="signal peptide" evidence="1">
    <location>
        <begin position="1"/>
        <end position="20"/>
    </location>
</feature>
<feature type="chain" id="PRO_5002197622" description="Cupin type-2 domain-containing protein" evidence="1">
    <location>
        <begin position="21"/>
        <end position="133"/>
    </location>
</feature>
<protein>
    <recommendedName>
        <fullName evidence="2">Cupin type-2 domain-containing protein</fullName>
    </recommendedName>
</protein>
<feature type="domain" description="Cupin type-2" evidence="2">
    <location>
        <begin position="49"/>
        <end position="118"/>
    </location>
</feature>
<sequence>MSRFPLLCLALCLATGTAAARQGSPEPGVTPLMTQPLRDYPGKEVAVIVVDYPPGGADPVHRHNAHGFVYVLQGSIVMGVRGGQPVTLGPGQTFHEGPDDVHTIGRNASATEPARFLVFLLKNRGEAILTPQP</sequence>
<keyword evidence="1" id="KW-0732">Signal</keyword>
<evidence type="ECO:0000313" key="4">
    <source>
        <dbReference type="Proteomes" id="UP000007564"/>
    </source>
</evidence>
<dbReference type="PANTHER" id="PTHR38599">
    <property type="entry name" value="CUPIN DOMAIN PROTEIN (AFU_ORTHOLOGUE AFUA_3G13620)"/>
    <property type="match status" value="1"/>
</dbReference>
<evidence type="ECO:0000256" key="1">
    <source>
        <dbReference type="SAM" id="SignalP"/>
    </source>
</evidence>
<name>A0A0C6PEL8_BORBO</name>
<gene>
    <name evidence="3" type="ORF">BN112_4717</name>
</gene>
<dbReference type="RefSeq" id="WP_015065141.1">
    <property type="nucleotide sequence ID" value="NC_019382.1"/>
</dbReference>
<accession>A0A0C6PEL8</accession>
<dbReference type="OrthoDB" id="195923at2"/>
<organism evidence="3 4">
    <name type="scientific">Bordetella bronchiseptica 253</name>
    <dbReference type="NCBI Taxonomy" id="568707"/>
    <lineage>
        <taxon>Bacteria</taxon>
        <taxon>Pseudomonadati</taxon>
        <taxon>Pseudomonadota</taxon>
        <taxon>Betaproteobacteria</taxon>
        <taxon>Burkholderiales</taxon>
        <taxon>Alcaligenaceae</taxon>
        <taxon>Bordetella</taxon>
    </lineage>
</organism>
<dbReference type="AlphaFoldDB" id="A0A0C6PEL8"/>
<dbReference type="InterPro" id="IPR011051">
    <property type="entry name" value="RmlC_Cupin_sf"/>
</dbReference>
<dbReference type="Pfam" id="PF07883">
    <property type="entry name" value="Cupin_2"/>
    <property type="match status" value="1"/>
</dbReference>